<dbReference type="AlphaFoldDB" id="A0A0G4DBH7"/>
<evidence type="ECO:0000313" key="2">
    <source>
        <dbReference type="EMBL" id="BAR88011.1"/>
    </source>
</evidence>
<sequence>MKFDVTPQLRIAHPVKLGQSCITAVVVQPQLAVNHKGSQNDAAGISTHGTVKPVCTVHYVETVAIRHHVAATVRQADEVPESAFIFRHHFFRQRVHRSFDIQKILAKQVRQKKQTVALFNIQSDRFRILHDVFLRCSHIPRHRAVPCLHKSRAIRRGCTGRKGSRSLTHTAGGSWRVRPRNLSG</sequence>
<reference evidence="2" key="1">
    <citation type="journal article" date="2015" name="Antimicrob. Agents Chemother.">
        <title>Transfer of CMY-2 Cephalosporinase from Escherichia coli to Virulent Klebsiella pneumoniae Causing a Recurrent Liver Abscess.</title>
        <authorList>
            <person name="Lin Y.T."/>
            <person name="Pan Y.J."/>
            <person name="Lin T.L."/>
            <person name="Fung C.P."/>
            <person name="Wang J.T."/>
        </authorList>
    </citation>
    <scope>NUCLEOTIDE SEQUENCE</scope>
    <source>
        <strain evidence="2">TVGHEC01</strain>
        <plasmid evidence="2">pCMY2</plasmid>
    </source>
</reference>
<keyword evidence="2" id="KW-0614">Plasmid</keyword>
<dbReference type="EMBL" id="LC019731">
    <property type="protein sequence ID" value="BAR88011.1"/>
    <property type="molecule type" value="Genomic_DNA"/>
</dbReference>
<name>A0A0G4DBH7_ECOLX</name>
<accession>A0A0G4DBH7</accession>
<feature type="region of interest" description="Disordered" evidence="1">
    <location>
        <begin position="159"/>
        <end position="184"/>
    </location>
</feature>
<evidence type="ECO:0000256" key="1">
    <source>
        <dbReference type="SAM" id="MobiDB-lite"/>
    </source>
</evidence>
<protein>
    <submittedName>
        <fullName evidence="2">Antirestriction protein</fullName>
    </submittedName>
</protein>
<organism evidence="2">
    <name type="scientific">Escherichia coli</name>
    <dbReference type="NCBI Taxonomy" id="562"/>
    <lineage>
        <taxon>Bacteria</taxon>
        <taxon>Pseudomonadati</taxon>
        <taxon>Pseudomonadota</taxon>
        <taxon>Gammaproteobacteria</taxon>
        <taxon>Enterobacterales</taxon>
        <taxon>Enterobacteriaceae</taxon>
        <taxon>Escherichia</taxon>
    </lineage>
</organism>
<geneLocation type="plasmid" evidence="2">
    <name>pCMY2</name>
</geneLocation>
<proteinExistence type="predicted"/>